<sequence precursor="true">MKRYRLPLCTVFVASLMAGCGDSGPTSTANPGGGLVQQTPEFKEYMKTAGAKMAGRGNPNKAAAAPAKKK</sequence>
<dbReference type="PROSITE" id="PS51257">
    <property type="entry name" value="PROKAR_LIPOPROTEIN"/>
    <property type="match status" value="1"/>
</dbReference>
<evidence type="ECO:0000313" key="3">
    <source>
        <dbReference type="Proteomes" id="UP000324233"/>
    </source>
</evidence>
<evidence type="ECO:0000256" key="1">
    <source>
        <dbReference type="SAM" id="SignalP"/>
    </source>
</evidence>
<reference evidence="2 3" key="1">
    <citation type="submission" date="2019-08" db="EMBL/GenBank/DDBJ databases">
        <title>Deep-cultivation of Planctomycetes and their phenomic and genomic characterization uncovers novel biology.</title>
        <authorList>
            <person name="Wiegand S."/>
            <person name="Jogler M."/>
            <person name="Boedeker C."/>
            <person name="Pinto D."/>
            <person name="Vollmers J."/>
            <person name="Rivas-Marin E."/>
            <person name="Kohn T."/>
            <person name="Peeters S.H."/>
            <person name="Heuer A."/>
            <person name="Rast P."/>
            <person name="Oberbeckmann S."/>
            <person name="Bunk B."/>
            <person name="Jeske O."/>
            <person name="Meyerdierks A."/>
            <person name="Storesund J.E."/>
            <person name="Kallscheuer N."/>
            <person name="Luecker S."/>
            <person name="Lage O.M."/>
            <person name="Pohl T."/>
            <person name="Merkel B.J."/>
            <person name="Hornburger P."/>
            <person name="Mueller R.-W."/>
            <person name="Bruemmer F."/>
            <person name="Labrenz M."/>
            <person name="Spormann A.M."/>
            <person name="Op den Camp H."/>
            <person name="Overmann J."/>
            <person name="Amann R."/>
            <person name="Jetten M.S.M."/>
            <person name="Mascher T."/>
            <person name="Medema M.H."/>
            <person name="Devos D.P."/>
            <person name="Kaster A.-K."/>
            <person name="Ovreas L."/>
            <person name="Rohde M."/>
            <person name="Galperin M.Y."/>
            <person name="Jogler C."/>
        </authorList>
    </citation>
    <scope>NUCLEOTIDE SEQUENCE [LARGE SCALE GENOMIC DNA]</scope>
    <source>
        <strain evidence="2 3">OJF2</strain>
    </source>
</reference>
<protein>
    <recommendedName>
        <fullName evidence="4">Lipoprotein</fullName>
    </recommendedName>
</protein>
<feature type="signal peptide" evidence="1">
    <location>
        <begin position="1"/>
        <end position="20"/>
    </location>
</feature>
<feature type="chain" id="PRO_5022667916" description="Lipoprotein" evidence="1">
    <location>
        <begin position="21"/>
        <end position="70"/>
    </location>
</feature>
<keyword evidence="3" id="KW-1185">Reference proteome</keyword>
<gene>
    <name evidence="2" type="ORF">OJF2_13210</name>
</gene>
<dbReference type="RefSeq" id="WP_148592309.1">
    <property type="nucleotide sequence ID" value="NZ_CP042997.1"/>
</dbReference>
<organism evidence="2 3">
    <name type="scientific">Aquisphaera giovannonii</name>
    <dbReference type="NCBI Taxonomy" id="406548"/>
    <lineage>
        <taxon>Bacteria</taxon>
        <taxon>Pseudomonadati</taxon>
        <taxon>Planctomycetota</taxon>
        <taxon>Planctomycetia</taxon>
        <taxon>Isosphaerales</taxon>
        <taxon>Isosphaeraceae</taxon>
        <taxon>Aquisphaera</taxon>
    </lineage>
</organism>
<keyword evidence="1" id="KW-0732">Signal</keyword>
<dbReference type="Proteomes" id="UP000324233">
    <property type="component" value="Chromosome"/>
</dbReference>
<proteinExistence type="predicted"/>
<evidence type="ECO:0008006" key="4">
    <source>
        <dbReference type="Google" id="ProtNLM"/>
    </source>
</evidence>
<dbReference type="EMBL" id="CP042997">
    <property type="protein sequence ID" value="QEH32837.1"/>
    <property type="molecule type" value="Genomic_DNA"/>
</dbReference>
<dbReference type="KEGG" id="agv:OJF2_13210"/>
<name>A0A5B9VXX4_9BACT</name>
<evidence type="ECO:0000313" key="2">
    <source>
        <dbReference type="EMBL" id="QEH32837.1"/>
    </source>
</evidence>
<dbReference type="AlphaFoldDB" id="A0A5B9VXX4"/>
<accession>A0A5B9VXX4</accession>